<sequence>MDAHPHPRVAASLVPAAAAAVPPCRCRSLSLGIEAVSVSTVSARPHAQTLPHPAQPIPSKGRKLLLLLLALLFFTNFLSGQQHKTPSTGPQRQPGHALPLVPFSSPHRNIIVANRHTPADL</sequence>
<name>A0A8H6MQB7_9PEZI</name>
<accession>A0A8H6MQB7</accession>
<dbReference type="Proteomes" id="UP000652219">
    <property type="component" value="Unassembled WGS sequence"/>
</dbReference>
<reference evidence="1 2" key="1">
    <citation type="journal article" date="2020" name="Phytopathology">
        <title>Genome Sequence Resources of Colletotrichum truncatum, C. plurivorum, C. musicola, and C. sojae: Four Species Pathogenic to Soybean (Glycine max).</title>
        <authorList>
            <person name="Rogerio F."/>
            <person name="Boufleur T.R."/>
            <person name="Ciampi-Guillardi M."/>
            <person name="Sukno S.A."/>
            <person name="Thon M.R."/>
            <person name="Massola Junior N.S."/>
            <person name="Baroncelli R."/>
        </authorList>
    </citation>
    <scope>NUCLEOTIDE SEQUENCE [LARGE SCALE GENOMIC DNA]</scope>
    <source>
        <strain evidence="1 2">LFN0009</strain>
    </source>
</reference>
<dbReference type="EMBL" id="WIGN01000191">
    <property type="protein sequence ID" value="KAF6805099.1"/>
    <property type="molecule type" value="Genomic_DNA"/>
</dbReference>
<keyword evidence="2" id="KW-1185">Reference proteome</keyword>
<dbReference type="AlphaFoldDB" id="A0A8H6MQB7"/>
<organism evidence="1 2">
    <name type="scientific">Colletotrichum sojae</name>
    <dbReference type="NCBI Taxonomy" id="2175907"/>
    <lineage>
        <taxon>Eukaryota</taxon>
        <taxon>Fungi</taxon>
        <taxon>Dikarya</taxon>
        <taxon>Ascomycota</taxon>
        <taxon>Pezizomycotina</taxon>
        <taxon>Sordariomycetes</taxon>
        <taxon>Hypocreomycetidae</taxon>
        <taxon>Glomerellales</taxon>
        <taxon>Glomerellaceae</taxon>
        <taxon>Colletotrichum</taxon>
        <taxon>Colletotrichum orchidearum species complex</taxon>
    </lineage>
</organism>
<protein>
    <submittedName>
        <fullName evidence="1">Uncharacterized protein</fullName>
    </submittedName>
</protein>
<proteinExistence type="predicted"/>
<gene>
    <name evidence="1" type="ORF">CSOJ01_09732</name>
</gene>
<comment type="caution">
    <text evidence="1">The sequence shown here is derived from an EMBL/GenBank/DDBJ whole genome shotgun (WGS) entry which is preliminary data.</text>
</comment>
<evidence type="ECO:0000313" key="1">
    <source>
        <dbReference type="EMBL" id="KAF6805099.1"/>
    </source>
</evidence>
<evidence type="ECO:0000313" key="2">
    <source>
        <dbReference type="Proteomes" id="UP000652219"/>
    </source>
</evidence>